<dbReference type="Proteomes" id="UP000027604">
    <property type="component" value="Chromosome I"/>
</dbReference>
<gene>
    <name evidence="1" type="ORF">GJA_5406</name>
</gene>
<dbReference type="EMBL" id="HG322949">
    <property type="protein sequence ID" value="CDG86003.1"/>
    <property type="molecule type" value="Genomic_DNA"/>
</dbReference>
<dbReference type="RefSeq" id="WP_156484101.1">
    <property type="nucleotide sequence ID" value="NZ_BCTH01000020.1"/>
</dbReference>
<organism evidence="1 2">
    <name type="scientific">Janthinobacterium agaricidamnosum NBRC 102515 = DSM 9628</name>
    <dbReference type="NCBI Taxonomy" id="1349767"/>
    <lineage>
        <taxon>Bacteria</taxon>
        <taxon>Pseudomonadati</taxon>
        <taxon>Pseudomonadota</taxon>
        <taxon>Betaproteobacteria</taxon>
        <taxon>Burkholderiales</taxon>
        <taxon>Oxalobacteraceae</taxon>
        <taxon>Janthinobacterium</taxon>
    </lineage>
</organism>
<dbReference type="PATRIC" id="fig|1349767.4.peg.1998"/>
<keyword evidence="2" id="KW-1185">Reference proteome</keyword>
<accession>W0VEY3</accession>
<protein>
    <submittedName>
        <fullName evidence="1">Uncharacterized protein</fullName>
    </submittedName>
</protein>
<evidence type="ECO:0000313" key="2">
    <source>
        <dbReference type="Proteomes" id="UP000027604"/>
    </source>
</evidence>
<dbReference type="KEGG" id="jag:GJA_5406"/>
<dbReference type="STRING" id="1349767.GJA_5406"/>
<proteinExistence type="predicted"/>
<dbReference type="OrthoDB" id="8595767at2"/>
<dbReference type="AlphaFoldDB" id="W0VEY3"/>
<name>W0VEY3_9BURK</name>
<reference evidence="1 2" key="1">
    <citation type="journal article" date="2015" name="Genome Announc.">
        <title>Genome Sequence of Mushroom Soft-Rot Pathogen Janthinobacterium agaricidamnosum.</title>
        <authorList>
            <person name="Graupner K."/>
            <person name="Lackner G."/>
            <person name="Hertweck C."/>
        </authorList>
    </citation>
    <scope>NUCLEOTIDE SEQUENCE [LARGE SCALE GENOMIC DNA]</scope>
    <source>
        <strain evidence="2">NBRC 102515 / DSM 9628</strain>
    </source>
</reference>
<dbReference type="HOGENOM" id="CLU_3062387_0_0_4"/>
<evidence type="ECO:0000313" key="1">
    <source>
        <dbReference type="EMBL" id="CDG86003.1"/>
    </source>
</evidence>
<sequence length="53" mass="5868">MDAAADLTGIWHGFASLEINLRARAPMSADAVRRRVERGVALFMRLYAVPAPR</sequence>
<dbReference type="Gene3D" id="1.10.357.10">
    <property type="entry name" value="Tetracycline Repressor, domain 2"/>
    <property type="match status" value="1"/>
</dbReference>